<accession>A0ACB7WDA3</accession>
<keyword evidence="2" id="KW-1185">Reference proteome</keyword>
<dbReference type="EMBL" id="CM037014">
    <property type="protein sequence ID" value="KAH7685711.1"/>
    <property type="molecule type" value="Genomic_DNA"/>
</dbReference>
<comment type="caution">
    <text evidence="1">The sequence shown here is derived from an EMBL/GenBank/DDBJ whole genome shotgun (WGS) entry which is preliminary data.</text>
</comment>
<evidence type="ECO:0000313" key="2">
    <source>
        <dbReference type="Proteomes" id="UP000827976"/>
    </source>
</evidence>
<reference evidence="2" key="1">
    <citation type="journal article" date="2022" name="Nat. Commun.">
        <title>Chromosome evolution and the genetic basis of agronomically important traits in greater yam.</title>
        <authorList>
            <person name="Bredeson J.V."/>
            <person name="Lyons J.B."/>
            <person name="Oniyinde I.O."/>
            <person name="Okereke N.R."/>
            <person name="Kolade O."/>
            <person name="Nnabue I."/>
            <person name="Nwadili C.O."/>
            <person name="Hribova E."/>
            <person name="Parker M."/>
            <person name="Nwogha J."/>
            <person name="Shu S."/>
            <person name="Carlson J."/>
            <person name="Kariba R."/>
            <person name="Muthemba S."/>
            <person name="Knop K."/>
            <person name="Barton G.J."/>
            <person name="Sherwood A.V."/>
            <person name="Lopez-Montes A."/>
            <person name="Asiedu R."/>
            <person name="Jamnadass R."/>
            <person name="Muchugi A."/>
            <person name="Goodstein D."/>
            <person name="Egesi C.N."/>
            <person name="Featherston J."/>
            <person name="Asfaw A."/>
            <person name="Simpson G.G."/>
            <person name="Dolezel J."/>
            <person name="Hendre P.S."/>
            <person name="Van Deynze A."/>
            <person name="Kumar P.L."/>
            <person name="Obidiegwu J.E."/>
            <person name="Bhattacharjee R."/>
            <person name="Rokhsar D.S."/>
        </authorList>
    </citation>
    <scope>NUCLEOTIDE SEQUENCE [LARGE SCALE GENOMIC DNA]</scope>
    <source>
        <strain evidence="2">cv. TDa95/00328</strain>
    </source>
</reference>
<sequence length="822" mass="93974">MAHSTKGKLVEPLHKLFDDRDKAPDGISISRYYPIDSKSSGKPIQYLGSDFSKWTNILAVFREIGELTPTYFHKGRAKQIILMNPYESTSSDLNLDTLGHRVITDPIASIWDGKTPFHYYTPYPPKYEKWASKVIKRSSETLKRAGIMGFDPSIAKTITETWCSKTNTFATPFGELGISLWDLRCIRGFPIIGKFYEEYVPPNHMLYSKEVYPSILKDLFNIYQWIGDSTATKTGKVTYVQWADFFCKTPLGKRRFGDDSAHPISQASEECRLAAFLCLWLCHFVMPCRSSFICPEVFVMAAKLAKGTKLSLASVVLACICTNLDIITSQHKGSQNISIPFPCYYFYEIPSMAYISRVGAGTYTPRMARGIPFSCDEFKSVGWYKDYKEPNDNKMLNTIQSKYFMALRQSILPLHFNNDVFAQQYNPHRVAWQFGYVQGFPKDIQVSKHPQDTGLLVGYWYHFARRKYESKFYIPSHESTGHPLYLYAIYDNHNEQDNPPQRKRDVSSLTESRHSSKRTRTDGVPIHHRFSILSSHRASSSKAIPSYHDSLYSIFEHDDDNYTPFLDVDPPVESPQVEVVPFTQTIPKDSTPKATLTDDNSPSKGSFKHGEHCATRTTSMNQSHLQSSDKNHVLQAVWVNNFIDKVKSSQPHECEPLREEIIKLHKTMMLLGINIFATRDKVFEVLDIAKRVQDMKDKEENPHMEKKKKLMASARCIEEKKSTIMVTTQSINEAKMRLTQTRRKLQGLEAQRKKLKAQEEEDIYLINSSLDLLKSIASIEEVDKSLAIVLEKLEALGGGDDSHLSSSLEELLANFERLKSQL</sequence>
<organism evidence="1 2">
    <name type="scientific">Dioscorea alata</name>
    <name type="common">Purple yam</name>
    <dbReference type="NCBI Taxonomy" id="55571"/>
    <lineage>
        <taxon>Eukaryota</taxon>
        <taxon>Viridiplantae</taxon>
        <taxon>Streptophyta</taxon>
        <taxon>Embryophyta</taxon>
        <taxon>Tracheophyta</taxon>
        <taxon>Spermatophyta</taxon>
        <taxon>Magnoliopsida</taxon>
        <taxon>Liliopsida</taxon>
        <taxon>Dioscoreales</taxon>
        <taxon>Dioscoreaceae</taxon>
        <taxon>Dioscorea</taxon>
    </lineage>
</organism>
<evidence type="ECO:0000313" key="1">
    <source>
        <dbReference type="EMBL" id="KAH7685711.1"/>
    </source>
</evidence>
<name>A0ACB7WDA3_DIOAL</name>
<gene>
    <name evidence="1" type="ORF">IHE45_04G058300</name>
</gene>
<proteinExistence type="predicted"/>
<dbReference type="Proteomes" id="UP000827976">
    <property type="component" value="Chromosome 4"/>
</dbReference>
<protein>
    <submittedName>
        <fullName evidence="1">Aminotransferase-like plant mobile domain-containing protein</fullName>
    </submittedName>
</protein>